<reference evidence="1 2" key="1">
    <citation type="journal article" date="2010" name="Nature">
        <title>The genome of a songbird.</title>
        <authorList>
            <person name="Warren W.C."/>
            <person name="Clayton D.F."/>
            <person name="Ellegren H."/>
            <person name="Arnold A.P."/>
            <person name="Hillier L.W."/>
            <person name="Kunstner A."/>
            <person name="Searle S."/>
            <person name="White S."/>
            <person name="Vilella A.J."/>
            <person name="Fairley S."/>
            <person name="Heger A."/>
            <person name="Kong L."/>
            <person name="Ponting C.P."/>
            <person name="Jarvis E.D."/>
            <person name="Mello C.V."/>
            <person name="Minx P."/>
            <person name="Lovell P."/>
            <person name="Velho T.A."/>
            <person name="Ferris M."/>
            <person name="Balakrishnan C.N."/>
            <person name="Sinha S."/>
            <person name="Blatti C."/>
            <person name="London S.E."/>
            <person name="Li Y."/>
            <person name="Lin Y.C."/>
            <person name="George J."/>
            <person name="Sweedler J."/>
            <person name="Southey B."/>
            <person name="Gunaratne P."/>
            <person name="Watson M."/>
            <person name="Nam K."/>
            <person name="Backstrom N."/>
            <person name="Smeds L."/>
            <person name="Nabholz B."/>
            <person name="Itoh Y."/>
            <person name="Whitney O."/>
            <person name="Pfenning A.R."/>
            <person name="Howard J."/>
            <person name="Volker M."/>
            <person name="Skinner B.M."/>
            <person name="Griffin D.K."/>
            <person name="Ye L."/>
            <person name="McLaren W.M."/>
            <person name="Flicek P."/>
            <person name="Quesada V."/>
            <person name="Velasco G."/>
            <person name="Lopez-Otin C."/>
            <person name="Puente X.S."/>
            <person name="Olender T."/>
            <person name="Lancet D."/>
            <person name="Smit A.F."/>
            <person name="Hubley R."/>
            <person name="Konkel M.K."/>
            <person name="Walker J.A."/>
            <person name="Batzer M.A."/>
            <person name="Gu W."/>
            <person name="Pollock D.D."/>
            <person name="Chen L."/>
            <person name="Cheng Z."/>
            <person name="Eichler E.E."/>
            <person name="Stapley J."/>
            <person name="Slate J."/>
            <person name="Ekblom R."/>
            <person name="Birkhead T."/>
            <person name="Burke T."/>
            <person name="Burt D."/>
            <person name="Scharff C."/>
            <person name="Adam I."/>
            <person name="Richard H."/>
            <person name="Sultan M."/>
            <person name="Soldatov A."/>
            <person name="Lehrach H."/>
            <person name="Edwards S.V."/>
            <person name="Yang S.P."/>
            <person name="Li X."/>
            <person name="Graves T."/>
            <person name="Fulton L."/>
            <person name="Nelson J."/>
            <person name="Chinwalla A."/>
            <person name="Hou S."/>
            <person name="Mardis E.R."/>
            <person name="Wilson R.K."/>
        </authorList>
    </citation>
    <scope>NUCLEOTIDE SEQUENCE [LARGE SCALE GENOMIC DNA]</scope>
</reference>
<evidence type="ECO:0000313" key="2">
    <source>
        <dbReference type="Proteomes" id="UP000007754"/>
    </source>
</evidence>
<accession>A0A674GKI7</accession>
<reference evidence="1" key="3">
    <citation type="submission" date="2025-09" db="UniProtKB">
        <authorList>
            <consortium name="Ensembl"/>
        </authorList>
    </citation>
    <scope>IDENTIFICATION</scope>
</reference>
<dbReference type="Ensembl" id="ENSTGUT00000036252.1">
    <property type="protein sequence ID" value="ENSTGUP00000022915.1"/>
    <property type="gene ID" value="ENSTGUG00000025461.1"/>
</dbReference>
<protein>
    <submittedName>
        <fullName evidence="1">Uncharacterized protein</fullName>
    </submittedName>
</protein>
<proteinExistence type="predicted"/>
<dbReference type="InParanoid" id="A0A674GKI7"/>
<reference evidence="1" key="2">
    <citation type="submission" date="2025-08" db="UniProtKB">
        <authorList>
            <consortium name="Ensembl"/>
        </authorList>
    </citation>
    <scope>IDENTIFICATION</scope>
</reference>
<evidence type="ECO:0000313" key="1">
    <source>
        <dbReference type="Ensembl" id="ENSTGUP00000022915.1"/>
    </source>
</evidence>
<keyword evidence="2" id="KW-1185">Reference proteome</keyword>
<dbReference type="AlphaFoldDB" id="A0A674GKI7"/>
<dbReference type="Proteomes" id="UP000007754">
    <property type="component" value="Chromosome 26"/>
</dbReference>
<organism evidence="1 2">
    <name type="scientific">Taeniopygia guttata</name>
    <name type="common">Zebra finch</name>
    <name type="synonym">Poephila guttata</name>
    <dbReference type="NCBI Taxonomy" id="59729"/>
    <lineage>
        <taxon>Eukaryota</taxon>
        <taxon>Metazoa</taxon>
        <taxon>Chordata</taxon>
        <taxon>Craniata</taxon>
        <taxon>Vertebrata</taxon>
        <taxon>Euteleostomi</taxon>
        <taxon>Archelosauria</taxon>
        <taxon>Archosauria</taxon>
        <taxon>Dinosauria</taxon>
        <taxon>Saurischia</taxon>
        <taxon>Theropoda</taxon>
        <taxon>Coelurosauria</taxon>
        <taxon>Aves</taxon>
        <taxon>Neognathae</taxon>
        <taxon>Neoaves</taxon>
        <taxon>Telluraves</taxon>
        <taxon>Australaves</taxon>
        <taxon>Passeriformes</taxon>
        <taxon>Passeroidea</taxon>
        <taxon>Estrildidae</taxon>
        <taxon>Estrildinae</taxon>
        <taxon>Taeniopygia</taxon>
    </lineage>
</organism>
<name>A0A674GKI7_TAEGU</name>
<sequence>MAGISALSSQPQHCRVTEVSASLSGCPRTDPSSRAGIFSRRAGWVQDTVPKLSAWHPVTVLRESLLHPWSRSV</sequence>